<organism evidence="2 3">
    <name type="scientific">Caenorhabditis tropicalis</name>
    <dbReference type="NCBI Taxonomy" id="1561998"/>
    <lineage>
        <taxon>Eukaryota</taxon>
        <taxon>Metazoa</taxon>
        <taxon>Ecdysozoa</taxon>
        <taxon>Nematoda</taxon>
        <taxon>Chromadorea</taxon>
        <taxon>Rhabditida</taxon>
        <taxon>Rhabditina</taxon>
        <taxon>Rhabditomorpha</taxon>
        <taxon>Rhabditoidea</taxon>
        <taxon>Rhabditidae</taxon>
        <taxon>Peloderinae</taxon>
        <taxon>Caenorhabditis</taxon>
    </lineage>
</organism>
<reference evidence="3" key="1">
    <citation type="submission" date="2016-11" db="UniProtKB">
        <authorList>
            <consortium name="WormBaseParasite"/>
        </authorList>
    </citation>
    <scope>IDENTIFICATION</scope>
</reference>
<evidence type="ECO:0000313" key="3">
    <source>
        <dbReference type="WBParaSite" id="Csp11.Scaffold492.g2136.t1"/>
    </source>
</evidence>
<sequence length="464" mass="54516">MNSKRLDNDSLKMVIEYMDPHTRFLLSSRIPSISVLDRAIPLKIGRLVIGDHFIKVNETEYKYEIYQVDCKDEIPYRVSGECKLNGRWTCDVDEFGIRDYITKAGLPGNNGNQEKNLFGFNDLENIPTEKGHLEKLKRILITEKQRYDQLLCYRPENVSESKKEERESFEKFKAICHDLVYSDEELELLRSEKFVNKAIENTDERIKQMENELLPFENRRNNIRPKFEIHVVVKRKSLPRVIIERIVYISTGDLHKAGESLMEFMFSKRQNSVVVNQFEINQKCHIRMPSDLKMRIGNLELKDNISANLELVEPIIDKTSFKKGILTICCKNNEEIDYKLIAKFSNLVYSDDSSLALPLVQRFQNNRVYFLNNAFLFFENDDFIFLLKNWLKTDKPMGTCFTFPTFQPRKDYIKGILKDVRYHFNEATKGDKCVDIPMRNSTALRMSYKLNDSRYLIILTVVPV</sequence>
<proteinExistence type="predicted"/>
<dbReference type="InterPro" id="IPR021942">
    <property type="entry name" value="DUF3557"/>
</dbReference>
<name>A0A1I7T3S4_9PELO</name>
<dbReference type="PANTHER" id="PTHR31379">
    <property type="entry name" value="F-BOX C PROTEIN-RELATED-RELATED"/>
    <property type="match status" value="1"/>
</dbReference>
<dbReference type="WBParaSite" id="Csp11.Scaffold492.g2136.t1">
    <property type="protein sequence ID" value="Csp11.Scaffold492.g2136.t1"/>
    <property type="gene ID" value="Csp11.Scaffold492.g2136"/>
</dbReference>
<feature type="coiled-coil region" evidence="1">
    <location>
        <begin position="192"/>
        <end position="219"/>
    </location>
</feature>
<dbReference type="PANTHER" id="PTHR31379:SF1">
    <property type="entry name" value="F-BOX C PROTEIN-RELATED"/>
    <property type="match status" value="1"/>
</dbReference>
<dbReference type="Proteomes" id="UP000095282">
    <property type="component" value="Unplaced"/>
</dbReference>
<dbReference type="Pfam" id="PF12078">
    <property type="entry name" value="DUF3557"/>
    <property type="match status" value="1"/>
</dbReference>
<keyword evidence="1" id="KW-0175">Coiled coil</keyword>
<dbReference type="AlphaFoldDB" id="A0A1I7T3S4"/>
<protein>
    <submittedName>
        <fullName evidence="3">BRCA-2_OB1 domain-containing protein</fullName>
    </submittedName>
</protein>
<accession>A0A1I7T3S4</accession>
<evidence type="ECO:0000256" key="1">
    <source>
        <dbReference type="SAM" id="Coils"/>
    </source>
</evidence>
<keyword evidence="2" id="KW-1185">Reference proteome</keyword>
<evidence type="ECO:0000313" key="2">
    <source>
        <dbReference type="Proteomes" id="UP000095282"/>
    </source>
</evidence>